<dbReference type="Gene3D" id="1.20.1540.10">
    <property type="entry name" value="Rhomboid-like"/>
    <property type="match status" value="1"/>
</dbReference>
<dbReference type="PANTHER" id="PTHR43731">
    <property type="entry name" value="RHOMBOID PROTEASE"/>
    <property type="match status" value="1"/>
</dbReference>
<evidence type="ECO:0000256" key="3">
    <source>
        <dbReference type="ARBA" id="ARBA00022989"/>
    </source>
</evidence>
<dbReference type="GO" id="GO:0004252">
    <property type="term" value="F:serine-type endopeptidase activity"/>
    <property type="evidence" value="ECO:0007669"/>
    <property type="project" value="InterPro"/>
</dbReference>
<feature type="transmembrane region" description="Helical" evidence="5">
    <location>
        <begin position="166"/>
        <end position="184"/>
    </location>
</feature>
<dbReference type="PATRIC" id="fig|1449976.3.peg.1256"/>
<keyword evidence="4 5" id="KW-0472">Membrane</keyword>
<protein>
    <submittedName>
        <fullName evidence="7">Rhomboid family protein</fullName>
    </submittedName>
</protein>
<evidence type="ECO:0000259" key="6">
    <source>
        <dbReference type="Pfam" id="PF01694"/>
    </source>
</evidence>
<feature type="transmembrane region" description="Helical" evidence="5">
    <location>
        <begin position="35"/>
        <end position="68"/>
    </location>
</feature>
<dbReference type="eggNOG" id="COG0705">
    <property type="taxonomic scope" value="Bacteria"/>
</dbReference>
<dbReference type="Proteomes" id="UP000019225">
    <property type="component" value="Chromosome"/>
</dbReference>
<dbReference type="KEGG" id="kal:KALB_1253"/>
<evidence type="ECO:0000256" key="4">
    <source>
        <dbReference type="ARBA" id="ARBA00023136"/>
    </source>
</evidence>
<dbReference type="STRING" id="1449976.KALB_1253"/>
<dbReference type="InterPro" id="IPR050925">
    <property type="entry name" value="Rhomboid_protease_S54"/>
</dbReference>
<dbReference type="Pfam" id="PF01694">
    <property type="entry name" value="Rhomboid"/>
    <property type="match status" value="1"/>
</dbReference>
<evidence type="ECO:0000256" key="5">
    <source>
        <dbReference type="SAM" id="Phobius"/>
    </source>
</evidence>
<comment type="subcellular location">
    <subcellularLocation>
        <location evidence="1">Membrane</location>
        <topology evidence="1">Multi-pass membrane protein</topology>
    </subcellularLocation>
</comment>
<keyword evidence="2 5" id="KW-0812">Transmembrane</keyword>
<dbReference type="AlphaFoldDB" id="W5W2A6"/>
<gene>
    <name evidence="7" type="ORF">KALB_1253</name>
</gene>
<feature type="transmembrane region" description="Helical" evidence="5">
    <location>
        <begin position="190"/>
        <end position="210"/>
    </location>
</feature>
<organism evidence="7 8">
    <name type="scientific">Kutzneria albida DSM 43870</name>
    <dbReference type="NCBI Taxonomy" id="1449976"/>
    <lineage>
        <taxon>Bacteria</taxon>
        <taxon>Bacillati</taxon>
        <taxon>Actinomycetota</taxon>
        <taxon>Actinomycetes</taxon>
        <taxon>Pseudonocardiales</taxon>
        <taxon>Pseudonocardiaceae</taxon>
        <taxon>Kutzneria</taxon>
    </lineage>
</organism>
<dbReference type="SUPFAM" id="SSF144091">
    <property type="entry name" value="Rhomboid-like"/>
    <property type="match status" value="1"/>
</dbReference>
<evidence type="ECO:0000313" key="8">
    <source>
        <dbReference type="Proteomes" id="UP000019225"/>
    </source>
</evidence>
<evidence type="ECO:0000256" key="1">
    <source>
        <dbReference type="ARBA" id="ARBA00004141"/>
    </source>
</evidence>
<name>W5W2A6_9PSEU</name>
<proteinExistence type="predicted"/>
<feature type="transmembrane region" description="Helical" evidence="5">
    <location>
        <begin position="137"/>
        <end position="159"/>
    </location>
</feature>
<keyword evidence="8" id="KW-1185">Reference proteome</keyword>
<dbReference type="PANTHER" id="PTHR43731:SF9">
    <property type="entry name" value="SLR1461 PROTEIN"/>
    <property type="match status" value="1"/>
</dbReference>
<sequence length="224" mass="23809">MSTVPDPTYARSVTTVPAAPAAGKRVNRVLPPKPLQAAIVIAGFTALLYLVEFVNLAFLHGTLVGYGIRSREVSGLLGVLFAPLLHQGWPHLIANTVPVLLFGFLAMAVGTRVWVAVTAVIWLVSGLGVWLTGPEGAVTVGASGIAFGWLVFLLVRGLFNRSIKQLLAAAVLFFYWGGVLWGLLPGADPGISWQAHLFGAFGGLLTAWLVSRADRATTRRQLTA</sequence>
<dbReference type="OrthoDB" id="465874at2"/>
<evidence type="ECO:0000256" key="2">
    <source>
        <dbReference type="ARBA" id="ARBA00022692"/>
    </source>
</evidence>
<accession>W5W2A6</accession>
<evidence type="ECO:0000313" key="7">
    <source>
        <dbReference type="EMBL" id="AHH94626.1"/>
    </source>
</evidence>
<dbReference type="HOGENOM" id="CLU_067823_2_0_11"/>
<dbReference type="InterPro" id="IPR022764">
    <property type="entry name" value="Peptidase_S54_rhomboid_dom"/>
</dbReference>
<keyword evidence="3 5" id="KW-1133">Transmembrane helix</keyword>
<feature type="domain" description="Peptidase S54 rhomboid" evidence="6">
    <location>
        <begin position="78"/>
        <end position="212"/>
    </location>
</feature>
<dbReference type="GO" id="GO:0016020">
    <property type="term" value="C:membrane"/>
    <property type="evidence" value="ECO:0007669"/>
    <property type="project" value="UniProtKB-SubCell"/>
</dbReference>
<reference evidence="7 8" key="1">
    <citation type="journal article" date="2014" name="BMC Genomics">
        <title>Complete genome sequence of producer of the glycopeptide antibiotic Aculeximycin Kutzneria albida DSM 43870T, a representative of minor genus of Pseudonocardiaceae.</title>
        <authorList>
            <person name="Rebets Y."/>
            <person name="Tokovenko B."/>
            <person name="Lushchyk I."/>
            <person name="Ruckert C."/>
            <person name="Zaburannyi N."/>
            <person name="Bechthold A."/>
            <person name="Kalinowski J."/>
            <person name="Luzhetskyy A."/>
        </authorList>
    </citation>
    <scope>NUCLEOTIDE SEQUENCE [LARGE SCALE GENOMIC DNA]</scope>
    <source>
        <strain evidence="7">DSM 43870</strain>
    </source>
</reference>
<dbReference type="InterPro" id="IPR035952">
    <property type="entry name" value="Rhomboid-like_sf"/>
</dbReference>
<dbReference type="EMBL" id="CP007155">
    <property type="protein sequence ID" value="AHH94626.1"/>
    <property type="molecule type" value="Genomic_DNA"/>
</dbReference>